<evidence type="ECO:0000256" key="3">
    <source>
        <dbReference type="ARBA" id="ARBA00022723"/>
    </source>
</evidence>
<proteinExistence type="inferred from homology"/>
<feature type="binding site" evidence="9">
    <location>
        <position position="89"/>
    </location>
    <ligand>
        <name>Mg(2+)</name>
        <dbReference type="ChEBI" id="CHEBI:18420"/>
    </ligand>
</feature>
<reference evidence="12" key="2">
    <citation type="submission" date="2021-04" db="EMBL/GenBank/DDBJ databases">
        <authorList>
            <person name="Gilroy R."/>
        </authorList>
    </citation>
    <scope>NUCLEOTIDE SEQUENCE</scope>
    <source>
        <strain evidence="12">CHK195-9823</strain>
    </source>
</reference>
<evidence type="ECO:0000259" key="11">
    <source>
        <dbReference type="Pfam" id="PF02769"/>
    </source>
</evidence>
<organism evidence="12 13">
    <name type="scientific">Candidatus Blautia stercorigallinarum</name>
    <dbReference type="NCBI Taxonomy" id="2838501"/>
    <lineage>
        <taxon>Bacteria</taxon>
        <taxon>Bacillati</taxon>
        <taxon>Bacillota</taxon>
        <taxon>Clostridia</taxon>
        <taxon>Lachnospirales</taxon>
        <taxon>Lachnospiraceae</taxon>
        <taxon>Blautia</taxon>
    </lineage>
</organism>
<dbReference type="EMBL" id="DXIQ01000053">
    <property type="protein sequence ID" value="HIV39026.1"/>
    <property type="molecule type" value="Genomic_DNA"/>
</dbReference>
<dbReference type="PIRSF" id="PIRSF036407">
    <property type="entry name" value="Selenphspht_syn"/>
    <property type="match status" value="1"/>
</dbReference>
<dbReference type="FunFam" id="3.90.650.10:FF:000004">
    <property type="entry name" value="Selenide, water dikinase"/>
    <property type="match status" value="1"/>
</dbReference>
<evidence type="ECO:0000256" key="9">
    <source>
        <dbReference type="HAMAP-Rule" id="MF_00625"/>
    </source>
</evidence>
<dbReference type="NCBIfam" id="TIGR00476">
    <property type="entry name" value="selD"/>
    <property type="match status" value="1"/>
</dbReference>
<dbReference type="PANTHER" id="PTHR10256">
    <property type="entry name" value="SELENIDE, WATER DIKINASE"/>
    <property type="match status" value="1"/>
</dbReference>
<dbReference type="NCBIfam" id="NF002098">
    <property type="entry name" value="PRK00943.1"/>
    <property type="match status" value="1"/>
</dbReference>
<keyword evidence="5 9" id="KW-0418">Kinase</keyword>
<accession>A0A9D1PDK0</accession>
<dbReference type="GO" id="GO:0004756">
    <property type="term" value="F:selenide, water dikinase activity"/>
    <property type="evidence" value="ECO:0007669"/>
    <property type="project" value="UniProtKB-UniRule"/>
</dbReference>
<feature type="site" description="Important for catalytic activity" evidence="9">
    <location>
        <position position="19"/>
    </location>
</feature>
<evidence type="ECO:0000256" key="4">
    <source>
        <dbReference type="ARBA" id="ARBA00022741"/>
    </source>
</evidence>
<dbReference type="InterPro" id="IPR036676">
    <property type="entry name" value="PurM-like_C_sf"/>
</dbReference>
<evidence type="ECO:0000256" key="1">
    <source>
        <dbReference type="ARBA" id="ARBA00008026"/>
    </source>
</evidence>
<feature type="binding site" evidence="9">
    <location>
        <begin position="136"/>
        <end position="138"/>
    </location>
    <ligand>
        <name>ATP</name>
        <dbReference type="ChEBI" id="CHEBI:30616"/>
        <note>ligand shared between dimeric partners</note>
    </ligand>
</feature>
<dbReference type="InterPro" id="IPR010918">
    <property type="entry name" value="PurM-like_C_dom"/>
</dbReference>
<feature type="domain" description="PurM-like N-terminal" evidence="10">
    <location>
        <begin position="48"/>
        <end position="154"/>
    </location>
</feature>
<sequence>MEEKVKLTQYSKSAGCAAKLGPKILSEVVGKLPKFQDENLLVGVETSDDGAVYRISEDLAMIQTLDFFPPMVDEPYVFGQVAAANALSDIYAMGGEPRLALNIVAYPNCLGSEVLGKILAGGAAKVKEAGAVLAGGHSINDEEPKYGMSVTGFVHPDKIWKNAGARPGDLLILTKALGVGILNTAVKAEMASPEEKKAAQESMTYLNKTAMEVFRRFSIHCCTDVTGFSLAGHALEIGKASQVSLEIFTEKLPLLPGVLDYASMGLVPEGTYRNKAYQKKEVFLDEDISEAMEDLLFDPQTSGGLLAAVPFEEGEKLLAALKDAGLKTPPAIIGRVEEKKEHFIYFRRQ</sequence>
<keyword evidence="3 9" id="KW-0479">Metal-binding</keyword>
<feature type="active site" evidence="9">
    <location>
        <position position="16"/>
    </location>
</feature>
<dbReference type="FunFam" id="3.30.1330.10:FF:000003">
    <property type="entry name" value="Selenide, water dikinase"/>
    <property type="match status" value="1"/>
</dbReference>
<dbReference type="GO" id="GO:0005737">
    <property type="term" value="C:cytoplasm"/>
    <property type="evidence" value="ECO:0007669"/>
    <property type="project" value="TreeGrafter"/>
</dbReference>
<dbReference type="Proteomes" id="UP000886814">
    <property type="component" value="Unassembled WGS sequence"/>
</dbReference>
<dbReference type="SUPFAM" id="SSF56042">
    <property type="entry name" value="PurM C-terminal domain-like"/>
    <property type="match status" value="1"/>
</dbReference>
<dbReference type="EC" id="2.7.9.3" evidence="9"/>
<evidence type="ECO:0000256" key="5">
    <source>
        <dbReference type="ARBA" id="ARBA00022777"/>
    </source>
</evidence>
<feature type="binding site" evidence="9">
    <location>
        <position position="49"/>
    </location>
    <ligand>
        <name>Mg(2+)</name>
        <dbReference type="ChEBI" id="CHEBI:18420"/>
    </ligand>
</feature>
<evidence type="ECO:0000256" key="8">
    <source>
        <dbReference type="ARBA" id="ARBA00023266"/>
    </source>
</evidence>
<feature type="binding site" description="in other chain" evidence="9">
    <location>
        <position position="66"/>
    </location>
    <ligand>
        <name>ATP</name>
        <dbReference type="ChEBI" id="CHEBI:30616"/>
        <note>ligand shared between dimeric partners</note>
    </ligand>
</feature>
<evidence type="ECO:0000256" key="7">
    <source>
        <dbReference type="ARBA" id="ARBA00022842"/>
    </source>
</evidence>
<dbReference type="InterPro" id="IPR004536">
    <property type="entry name" value="SPS/SelD"/>
</dbReference>
<reference evidence="12" key="1">
    <citation type="journal article" date="2021" name="PeerJ">
        <title>Extensive microbial diversity within the chicken gut microbiome revealed by metagenomics and culture.</title>
        <authorList>
            <person name="Gilroy R."/>
            <person name="Ravi A."/>
            <person name="Getino M."/>
            <person name="Pursley I."/>
            <person name="Horton D.L."/>
            <person name="Alikhan N.F."/>
            <person name="Baker D."/>
            <person name="Gharbi K."/>
            <person name="Hall N."/>
            <person name="Watson M."/>
            <person name="Adriaenssens E.M."/>
            <person name="Foster-Nyarko E."/>
            <person name="Jarju S."/>
            <person name="Secka A."/>
            <person name="Antonio M."/>
            <person name="Oren A."/>
            <person name="Chaudhuri R.R."/>
            <person name="La Ragione R."/>
            <person name="Hildebrand F."/>
            <person name="Pallen M.J."/>
        </authorList>
    </citation>
    <scope>NUCLEOTIDE SEQUENCE</scope>
    <source>
        <strain evidence="12">CHK195-9823</strain>
    </source>
</reference>
<comment type="similarity">
    <text evidence="1 9">Belongs to the selenophosphate synthase 1 family. Class I subfamily.</text>
</comment>
<dbReference type="Gene3D" id="3.90.650.10">
    <property type="entry name" value="PurM-like C-terminal domain"/>
    <property type="match status" value="1"/>
</dbReference>
<comment type="function">
    <text evidence="9">Synthesizes selenophosphate from selenide and ATP.</text>
</comment>
<dbReference type="GO" id="GO:0000287">
    <property type="term" value="F:magnesium ion binding"/>
    <property type="evidence" value="ECO:0007669"/>
    <property type="project" value="UniProtKB-UniRule"/>
</dbReference>
<dbReference type="Pfam" id="PF02769">
    <property type="entry name" value="AIRS_C"/>
    <property type="match status" value="1"/>
</dbReference>
<keyword evidence="8 9" id="KW-0711">Selenium</keyword>
<dbReference type="CDD" id="cd02195">
    <property type="entry name" value="SelD"/>
    <property type="match status" value="1"/>
</dbReference>
<feature type="domain" description="PurM-like C-terminal" evidence="11">
    <location>
        <begin position="166"/>
        <end position="344"/>
    </location>
</feature>
<evidence type="ECO:0000256" key="2">
    <source>
        <dbReference type="ARBA" id="ARBA00022679"/>
    </source>
</evidence>
<comment type="cofactor">
    <cofactor evidence="9">
        <name>Mg(2+)</name>
        <dbReference type="ChEBI" id="CHEBI:18420"/>
    </cofactor>
    <text evidence="9">Binds 1 Mg(2+) ion per monomer.</text>
</comment>
<dbReference type="GO" id="GO:0005524">
    <property type="term" value="F:ATP binding"/>
    <property type="evidence" value="ECO:0007669"/>
    <property type="project" value="UniProtKB-UniRule"/>
</dbReference>
<protein>
    <recommendedName>
        <fullName evidence="9">Selenide, water dikinase</fullName>
        <ecNumber evidence="9">2.7.9.3</ecNumber>
    </recommendedName>
    <alternativeName>
        <fullName evidence="9">Selenium donor protein</fullName>
    </alternativeName>
    <alternativeName>
        <fullName evidence="9">Selenophosphate synthase</fullName>
    </alternativeName>
</protein>
<dbReference type="PANTHER" id="PTHR10256:SF0">
    <property type="entry name" value="INACTIVE SELENIDE, WATER DIKINASE-LIKE PROTEIN-RELATED"/>
    <property type="match status" value="1"/>
</dbReference>
<dbReference type="InterPro" id="IPR016188">
    <property type="entry name" value="PurM-like_N"/>
</dbReference>
<comment type="subunit">
    <text evidence="9">Homodimer.</text>
</comment>
<keyword evidence="4 9" id="KW-0547">Nucleotide-binding</keyword>
<comment type="catalytic activity">
    <reaction evidence="9">
        <text>hydrogenselenide + ATP + H2O = selenophosphate + AMP + phosphate + 2 H(+)</text>
        <dbReference type="Rhea" id="RHEA:18737"/>
        <dbReference type="ChEBI" id="CHEBI:15377"/>
        <dbReference type="ChEBI" id="CHEBI:15378"/>
        <dbReference type="ChEBI" id="CHEBI:16144"/>
        <dbReference type="ChEBI" id="CHEBI:29317"/>
        <dbReference type="ChEBI" id="CHEBI:30616"/>
        <dbReference type="ChEBI" id="CHEBI:43474"/>
        <dbReference type="ChEBI" id="CHEBI:456215"/>
        <dbReference type="EC" id="2.7.9.3"/>
    </reaction>
</comment>
<gene>
    <name evidence="9 12" type="primary">selD</name>
    <name evidence="12" type="ORF">H9747_08530</name>
</gene>
<dbReference type="SUPFAM" id="SSF55326">
    <property type="entry name" value="PurM N-terminal domain-like"/>
    <property type="match status" value="1"/>
</dbReference>
<dbReference type="InterPro" id="IPR036921">
    <property type="entry name" value="PurM-like_N_sf"/>
</dbReference>
<dbReference type="InterPro" id="IPR023061">
    <property type="entry name" value="SelD_I"/>
</dbReference>
<evidence type="ECO:0000256" key="6">
    <source>
        <dbReference type="ARBA" id="ARBA00022840"/>
    </source>
</evidence>
<dbReference type="HAMAP" id="MF_00625">
    <property type="entry name" value="SelD"/>
    <property type="match status" value="1"/>
</dbReference>
<feature type="binding site" description="in other chain" evidence="9">
    <location>
        <begin position="46"/>
        <end position="48"/>
    </location>
    <ligand>
        <name>ATP</name>
        <dbReference type="ChEBI" id="CHEBI:30616"/>
        <note>ligand shared between dimeric partners</note>
    </ligand>
</feature>
<keyword evidence="6 9" id="KW-0067">ATP-binding</keyword>
<evidence type="ECO:0000259" key="10">
    <source>
        <dbReference type="Pfam" id="PF00586"/>
    </source>
</evidence>
<comment type="caution">
    <text evidence="12">The sequence shown here is derived from an EMBL/GenBank/DDBJ whole genome shotgun (WGS) entry which is preliminary data.</text>
</comment>
<name>A0A9D1PDK0_9FIRM</name>
<feature type="binding site" description="in other chain" evidence="9">
    <location>
        <position position="89"/>
    </location>
    <ligand>
        <name>ATP</name>
        <dbReference type="ChEBI" id="CHEBI:30616"/>
        <note>ligand shared between dimeric partners</note>
    </ligand>
</feature>
<evidence type="ECO:0000313" key="13">
    <source>
        <dbReference type="Proteomes" id="UP000886814"/>
    </source>
</evidence>
<evidence type="ECO:0000313" key="12">
    <source>
        <dbReference type="EMBL" id="HIV39026.1"/>
    </source>
</evidence>
<feature type="binding site" description="in other chain" evidence="9">
    <location>
        <position position="19"/>
    </location>
    <ligand>
        <name>ATP</name>
        <dbReference type="ChEBI" id="CHEBI:30616"/>
        <note>ligand shared between dimeric partners</note>
    </ligand>
</feature>
<keyword evidence="7 9" id="KW-0460">Magnesium</keyword>
<dbReference type="AlphaFoldDB" id="A0A9D1PDK0"/>
<keyword evidence="2 9" id="KW-0808">Transferase</keyword>
<dbReference type="Pfam" id="PF00586">
    <property type="entry name" value="AIRS"/>
    <property type="match status" value="1"/>
</dbReference>
<dbReference type="GO" id="GO:0016260">
    <property type="term" value="P:selenocysteine biosynthetic process"/>
    <property type="evidence" value="ECO:0007669"/>
    <property type="project" value="InterPro"/>
</dbReference>
<dbReference type="Gene3D" id="3.30.1330.10">
    <property type="entry name" value="PurM-like, N-terminal domain"/>
    <property type="match status" value="1"/>
</dbReference>
<feature type="binding site" evidence="9">
    <location>
        <position position="224"/>
    </location>
    <ligand>
        <name>Mg(2+)</name>
        <dbReference type="ChEBI" id="CHEBI:18420"/>
    </ligand>
</feature>